<dbReference type="Pfam" id="PF18962">
    <property type="entry name" value="Por_Secre_tail"/>
    <property type="match status" value="1"/>
</dbReference>
<dbReference type="InterPro" id="IPR026444">
    <property type="entry name" value="Secre_tail"/>
</dbReference>
<comment type="caution">
    <text evidence="4">The sequence shown here is derived from an EMBL/GenBank/DDBJ whole genome shotgun (WGS) entry which is preliminary data.</text>
</comment>
<sequence>MKNKIVTILLCFFSTTIFAQLENSNWYFGNGAGLNFNGATSVLNNGQTNLDFHHSAVASDASGNLLFYSDGVSVWNENSYFTNGDNTLTGGGKTIVIVPFPDNTDKYYLFTSKLNAYLVIDYQYSIVNVTTNTVEILNQQLNLFESVNDFNDPDFDNIVRTRAYRDHMTVAKHADEESYWLLINPFDKFFALKIDSSGISDPIISEAEGHYSEQQYLELVDTGGSGMSISQDMSKIAYFTNYSYPGSGYHSEIHLYDFNTTTGAISYTNAIKDSDYSGFFFGYGFSVAFSPNGDYLYANSNAISTTSDKLFQFDLNNILNAPFVTNLSGSDGLGYKHYTLRLAIDGKIYLPNSLNSTTLNVINNPNNFGAAAGFVESQINLGHNKNTKLLPQLIPFQTQALGCQENVPISQDVQQGQTDSQQASSTIIATNSIHNNAVAAYNAGLKITLSPDFHAEAGSSFRAFIEDCSAGRFHPNKATPSKNELSILNEKEQIVAFPNPTNGLIKIKSNRNVHSWNLSNHDGRTVSESNSNSIIQNEFSLNLETLKEGIYYLKIMLVNGNVVLKKLVRK</sequence>
<organism evidence="4 5">
    <name type="scientific">Patiriisocius marinus</name>
    <dbReference type="NCBI Taxonomy" id="1397112"/>
    <lineage>
        <taxon>Bacteria</taxon>
        <taxon>Pseudomonadati</taxon>
        <taxon>Bacteroidota</taxon>
        <taxon>Flavobacteriia</taxon>
        <taxon>Flavobacteriales</taxon>
        <taxon>Flavobacteriaceae</taxon>
        <taxon>Patiriisocius</taxon>
    </lineage>
</organism>
<protein>
    <recommendedName>
        <fullName evidence="3">Secretion system C-terminal sorting domain-containing protein</fullName>
    </recommendedName>
</protein>
<name>A0A5J4IX69_9FLAO</name>
<evidence type="ECO:0000313" key="4">
    <source>
        <dbReference type="EMBL" id="GER58460.1"/>
    </source>
</evidence>
<dbReference type="EMBL" id="BKCG01000001">
    <property type="protein sequence ID" value="GER58460.1"/>
    <property type="molecule type" value="Genomic_DNA"/>
</dbReference>
<keyword evidence="1 2" id="KW-0732">Signal</keyword>
<feature type="domain" description="Secretion system C-terminal sorting" evidence="3">
    <location>
        <begin position="497"/>
        <end position="568"/>
    </location>
</feature>
<dbReference type="OrthoDB" id="9765926at2"/>
<dbReference type="SUPFAM" id="SSF82171">
    <property type="entry name" value="DPP6 N-terminal domain-like"/>
    <property type="match status" value="1"/>
</dbReference>
<keyword evidence="5" id="KW-1185">Reference proteome</keyword>
<dbReference type="InterPro" id="IPR055015">
    <property type="entry name" value="GCX_COOH"/>
</dbReference>
<evidence type="ECO:0000256" key="2">
    <source>
        <dbReference type="SAM" id="SignalP"/>
    </source>
</evidence>
<accession>A0A5J4IX69</accession>
<reference evidence="4 5" key="1">
    <citation type="submission" date="2019-08" db="EMBL/GenBank/DDBJ databases">
        <title>Draft genome sequence of Ulvibacter marinus type strain NBRC 109484.</title>
        <authorList>
            <person name="Kawano K."/>
            <person name="Ushijima N."/>
            <person name="Kihara M."/>
            <person name="Itoh H."/>
        </authorList>
    </citation>
    <scope>NUCLEOTIDE SEQUENCE [LARGE SCALE GENOMIC DNA]</scope>
    <source>
        <strain evidence="4 5">NBRC 109484</strain>
    </source>
</reference>
<gene>
    <name evidence="4" type="ORF">ULMA_05680</name>
</gene>
<evidence type="ECO:0000313" key="5">
    <source>
        <dbReference type="Proteomes" id="UP000326509"/>
    </source>
</evidence>
<feature type="signal peptide" evidence="2">
    <location>
        <begin position="1"/>
        <end position="19"/>
    </location>
</feature>
<dbReference type="RefSeq" id="WP_151672534.1">
    <property type="nucleotide sequence ID" value="NZ_BKCG01000001.1"/>
</dbReference>
<evidence type="ECO:0000259" key="3">
    <source>
        <dbReference type="Pfam" id="PF18962"/>
    </source>
</evidence>
<proteinExistence type="predicted"/>
<dbReference type="AlphaFoldDB" id="A0A5J4IX69"/>
<dbReference type="NCBIfam" id="NF045639">
    <property type="entry name" value="GCX_COOH"/>
    <property type="match status" value="1"/>
</dbReference>
<dbReference type="Proteomes" id="UP000326509">
    <property type="component" value="Unassembled WGS sequence"/>
</dbReference>
<dbReference type="NCBIfam" id="TIGR04183">
    <property type="entry name" value="Por_Secre_tail"/>
    <property type="match status" value="1"/>
</dbReference>
<evidence type="ECO:0000256" key="1">
    <source>
        <dbReference type="ARBA" id="ARBA00022729"/>
    </source>
</evidence>
<feature type="chain" id="PRO_5023900059" description="Secretion system C-terminal sorting domain-containing protein" evidence="2">
    <location>
        <begin position="20"/>
        <end position="570"/>
    </location>
</feature>